<proteinExistence type="predicted"/>
<comment type="caution">
    <text evidence="1">The sequence shown here is derived from an EMBL/GenBank/DDBJ whole genome shotgun (WGS) entry which is preliminary data.</text>
</comment>
<dbReference type="AlphaFoldDB" id="A0A0G8EBL1"/>
<evidence type="ECO:0000313" key="1">
    <source>
        <dbReference type="EMBL" id="KLA21571.1"/>
    </source>
</evidence>
<dbReference type="EMBL" id="LCYI01000065">
    <property type="protein sequence ID" value="KLA21571.1"/>
    <property type="molecule type" value="Genomic_DNA"/>
</dbReference>
<dbReference type="PATRIC" id="fig|1396.428.peg.3475"/>
<evidence type="ECO:0000313" key="2">
    <source>
        <dbReference type="Proteomes" id="UP000035214"/>
    </source>
</evidence>
<organism evidence="1 2">
    <name type="scientific">Bacillus cereus</name>
    <dbReference type="NCBI Taxonomy" id="1396"/>
    <lineage>
        <taxon>Bacteria</taxon>
        <taxon>Bacillati</taxon>
        <taxon>Bacillota</taxon>
        <taxon>Bacilli</taxon>
        <taxon>Bacillales</taxon>
        <taxon>Bacillaceae</taxon>
        <taxon>Bacillus</taxon>
        <taxon>Bacillus cereus group</taxon>
    </lineage>
</organism>
<reference evidence="1 2" key="1">
    <citation type="submission" date="2015-04" db="EMBL/GenBank/DDBJ databases">
        <title>Draft Genome Sequences of Eight Spore-Forming Food Isolates of Bacillus cereus Genome sequencing.</title>
        <authorList>
            <person name="Krawcyk A.O."/>
            <person name="de Jong A."/>
            <person name="Eijlander R.T."/>
            <person name="Berendsen E.M."/>
            <person name="Holsappel S."/>
            <person name="Wells-Bennik M."/>
            <person name="Kuipers O.P."/>
        </authorList>
    </citation>
    <scope>NUCLEOTIDE SEQUENCE [LARGE SCALE GENOMIC DNA]</scope>
    <source>
        <strain evidence="1 2">B4077</strain>
    </source>
</reference>
<sequence length="46" mass="5820">MEDTFFIWHKKHLAKELDANRNKKEEKVRSIFLIWLYQKNSYIYLM</sequence>
<dbReference type="Proteomes" id="UP000035214">
    <property type="component" value="Unassembled WGS sequence"/>
</dbReference>
<protein>
    <submittedName>
        <fullName evidence="1">Uncharacterized protein</fullName>
    </submittedName>
</protein>
<gene>
    <name evidence="1" type="ORF">B4077_1065</name>
</gene>
<accession>A0A0G8EBL1</accession>
<name>A0A0G8EBL1_BACCE</name>